<evidence type="ECO:0000313" key="3">
    <source>
        <dbReference type="Proteomes" id="UP001151532"/>
    </source>
</evidence>
<accession>A0A9Q0UKI8</accession>
<protein>
    <recommendedName>
        <fullName evidence="1">RING-type domain-containing protein</fullName>
    </recommendedName>
</protein>
<keyword evidence="3" id="KW-1185">Reference proteome</keyword>
<dbReference type="InterPro" id="IPR001841">
    <property type="entry name" value="Znf_RING"/>
</dbReference>
<dbReference type="EMBL" id="JAPFFK010000012">
    <property type="protein sequence ID" value="KAJ6731809.1"/>
    <property type="molecule type" value="Genomic_DNA"/>
</dbReference>
<dbReference type="Gene3D" id="3.30.40.10">
    <property type="entry name" value="Zinc/RING finger domain, C3HC4 (zinc finger)"/>
    <property type="match status" value="1"/>
</dbReference>
<dbReference type="OrthoDB" id="8062037at2759"/>
<comment type="caution">
    <text evidence="2">The sequence shown here is derived from an EMBL/GenBank/DDBJ whole genome shotgun (WGS) entry which is preliminary data.</text>
</comment>
<gene>
    <name evidence="2" type="ORF">OIU79_003021</name>
</gene>
<name>A0A9Q0UKI8_SALPP</name>
<reference evidence="2" key="2">
    <citation type="journal article" date="2023" name="Int. J. Mol. Sci.">
        <title>De Novo Assembly and Annotation of 11 Diverse Shrub Willow (Salix) Genomes Reveals Novel Gene Organization in Sex-Linked Regions.</title>
        <authorList>
            <person name="Hyden B."/>
            <person name="Feng K."/>
            <person name="Yates T.B."/>
            <person name="Jawdy S."/>
            <person name="Cereghino C."/>
            <person name="Smart L.B."/>
            <person name="Muchero W."/>
        </authorList>
    </citation>
    <scope>NUCLEOTIDE SEQUENCE</scope>
    <source>
        <tissue evidence="2">Shoot tip</tissue>
    </source>
</reference>
<feature type="domain" description="RING-type" evidence="1">
    <location>
        <begin position="166"/>
        <end position="189"/>
    </location>
</feature>
<reference evidence="2" key="1">
    <citation type="submission" date="2022-11" db="EMBL/GenBank/DDBJ databases">
        <authorList>
            <person name="Hyden B.L."/>
            <person name="Feng K."/>
            <person name="Yates T."/>
            <person name="Jawdy S."/>
            <person name="Smart L.B."/>
            <person name="Muchero W."/>
        </authorList>
    </citation>
    <scope>NUCLEOTIDE SEQUENCE</scope>
    <source>
        <tissue evidence="2">Shoot tip</tissue>
    </source>
</reference>
<evidence type="ECO:0000313" key="2">
    <source>
        <dbReference type="EMBL" id="KAJ6731809.1"/>
    </source>
</evidence>
<sequence>MDSEIRFPILPISFNIEHQPWLACCLVLSVLEGGGSIKAGIHLVPRHMAGQEKPSFCLYTSSHESYHGSVSSLKQKQRSVSNQAFEDEKLVGVAREAKERLDGRLRMQKRKKAETTRHKNTENLRDVDGRSVVLRELQMEVYGARRGGSKRFNWAKLSWKAADQDECTICLDRFKSGETLVHLPCAHRYQLGFREQPCLVFSICLSFYSFLILHISNGDSSKVFTDKDMSA</sequence>
<organism evidence="2 3">
    <name type="scientific">Salix purpurea</name>
    <name type="common">Purple osier willow</name>
    <dbReference type="NCBI Taxonomy" id="77065"/>
    <lineage>
        <taxon>Eukaryota</taxon>
        <taxon>Viridiplantae</taxon>
        <taxon>Streptophyta</taxon>
        <taxon>Embryophyta</taxon>
        <taxon>Tracheophyta</taxon>
        <taxon>Spermatophyta</taxon>
        <taxon>Magnoliopsida</taxon>
        <taxon>eudicotyledons</taxon>
        <taxon>Gunneridae</taxon>
        <taxon>Pentapetalae</taxon>
        <taxon>rosids</taxon>
        <taxon>fabids</taxon>
        <taxon>Malpighiales</taxon>
        <taxon>Salicaceae</taxon>
        <taxon>Saliceae</taxon>
        <taxon>Salix</taxon>
    </lineage>
</organism>
<dbReference type="AlphaFoldDB" id="A0A9Q0UKI8"/>
<evidence type="ECO:0000259" key="1">
    <source>
        <dbReference type="Pfam" id="PF17123"/>
    </source>
</evidence>
<dbReference type="InterPro" id="IPR013083">
    <property type="entry name" value="Znf_RING/FYVE/PHD"/>
</dbReference>
<dbReference type="Proteomes" id="UP001151532">
    <property type="component" value="Chromosome 18"/>
</dbReference>
<proteinExistence type="predicted"/>
<dbReference type="SUPFAM" id="SSF57850">
    <property type="entry name" value="RING/U-box"/>
    <property type="match status" value="1"/>
</dbReference>
<dbReference type="Pfam" id="PF17123">
    <property type="entry name" value="zf-RING_11"/>
    <property type="match status" value="1"/>
</dbReference>